<organism evidence="1 2">
    <name type="scientific">Mycolicibacterium mucogenicum</name>
    <name type="common">Mycobacterium mucogenicum</name>
    <dbReference type="NCBI Taxonomy" id="56689"/>
    <lineage>
        <taxon>Bacteria</taxon>
        <taxon>Bacillati</taxon>
        <taxon>Actinomycetota</taxon>
        <taxon>Actinomycetes</taxon>
        <taxon>Mycobacteriales</taxon>
        <taxon>Mycobacteriaceae</taxon>
        <taxon>Mycolicibacterium</taxon>
    </lineage>
</organism>
<proteinExistence type="predicted"/>
<protein>
    <submittedName>
        <fullName evidence="1">Uncharacterized protein</fullName>
    </submittedName>
</protein>
<evidence type="ECO:0000313" key="1">
    <source>
        <dbReference type="EMBL" id="OBJ40270.1"/>
    </source>
</evidence>
<comment type="caution">
    <text evidence="1">The sequence shown here is derived from an EMBL/GenBank/DDBJ whole genome shotgun (WGS) entry which is preliminary data.</text>
</comment>
<dbReference type="RefSeq" id="WP_064982430.1">
    <property type="nucleotide sequence ID" value="NZ_LZLC01000160.1"/>
</dbReference>
<dbReference type="Proteomes" id="UP000093898">
    <property type="component" value="Unassembled WGS sequence"/>
</dbReference>
<accession>A0A1A3GWR5</accession>
<dbReference type="AlphaFoldDB" id="A0A1A3GWR5"/>
<dbReference type="EMBL" id="LZLC01000160">
    <property type="protein sequence ID" value="OBJ40270.1"/>
    <property type="molecule type" value="Genomic_DNA"/>
</dbReference>
<evidence type="ECO:0000313" key="2">
    <source>
        <dbReference type="Proteomes" id="UP000093898"/>
    </source>
</evidence>
<name>A0A1A3GWR5_MYCMU</name>
<reference evidence="1 2" key="1">
    <citation type="submission" date="2016-06" db="EMBL/GenBank/DDBJ databases">
        <authorList>
            <person name="Kjaerup R.B."/>
            <person name="Dalgaard T.S."/>
            <person name="Juul-Madsen H.R."/>
        </authorList>
    </citation>
    <scope>NUCLEOTIDE SEQUENCE [LARGE SCALE GENOMIC DNA]</scope>
    <source>
        <strain evidence="1 2">1127319.6</strain>
    </source>
</reference>
<gene>
    <name evidence="1" type="ORF">A5630_25300</name>
</gene>
<sequence>MALNWYTFAQEDDIHARDFYESLILAKSEGFSWVDTWVEVPRKVLHQIRRGYDEDQPVFWNGLEWVDVFVYETQGHIYARLPQPHEVSE</sequence>